<organism evidence="1 2">
    <name type="scientific">Hyaloscypha variabilis (strain UAMH 11265 / GT02V1 / F)</name>
    <name type="common">Meliniomyces variabilis</name>
    <dbReference type="NCBI Taxonomy" id="1149755"/>
    <lineage>
        <taxon>Eukaryota</taxon>
        <taxon>Fungi</taxon>
        <taxon>Dikarya</taxon>
        <taxon>Ascomycota</taxon>
        <taxon>Pezizomycotina</taxon>
        <taxon>Leotiomycetes</taxon>
        <taxon>Helotiales</taxon>
        <taxon>Hyaloscyphaceae</taxon>
        <taxon>Hyaloscypha</taxon>
        <taxon>Hyaloscypha variabilis</taxon>
    </lineage>
</organism>
<keyword evidence="2" id="KW-1185">Reference proteome</keyword>
<dbReference type="Proteomes" id="UP000235786">
    <property type="component" value="Unassembled WGS sequence"/>
</dbReference>
<dbReference type="AlphaFoldDB" id="A0A2J6QWY8"/>
<name>A0A2J6QWY8_HYAVF</name>
<evidence type="ECO:0000313" key="2">
    <source>
        <dbReference type="Proteomes" id="UP000235786"/>
    </source>
</evidence>
<evidence type="ECO:0000313" key="1">
    <source>
        <dbReference type="EMBL" id="PMD30790.1"/>
    </source>
</evidence>
<proteinExistence type="predicted"/>
<gene>
    <name evidence="1" type="ORF">L207DRAFT_200616</name>
</gene>
<sequence length="99" mass="10370">MLSTIIPIVFEVVSQSLAQSDYIINSVFPASSRAATCSTILLADSSGCRPEASSSNDSGHSNLGIFPLDLISCSSSVSSSTHVATSVSILLLQCYIIWV</sequence>
<dbReference type="EMBL" id="KZ613965">
    <property type="protein sequence ID" value="PMD30790.1"/>
    <property type="molecule type" value="Genomic_DNA"/>
</dbReference>
<protein>
    <submittedName>
        <fullName evidence="1">Uncharacterized protein</fullName>
    </submittedName>
</protein>
<reference evidence="1 2" key="1">
    <citation type="submission" date="2016-04" db="EMBL/GenBank/DDBJ databases">
        <title>A degradative enzymes factory behind the ericoid mycorrhizal symbiosis.</title>
        <authorList>
            <consortium name="DOE Joint Genome Institute"/>
            <person name="Martino E."/>
            <person name="Morin E."/>
            <person name="Grelet G."/>
            <person name="Kuo A."/>
            <person name="Kohler A."/>
            <person name="Daghino S."/>
            <person name="Barry K."/>
            <person name="Choi C."/>
            <person name="Cichocki N."/>
            <person name="Clum A."/>
            <person name="Copeland A."/>
            <person name="Hainaut M."/>
            <person name="Haridas S."/>
            <person name="Labutti K."/>
            <person name="Lindquist E."/>
            <person name="Lipzen A."/>
            <person name="Khouja H.-R."/>
            <person name="Murat C."/>
            <person name="Ohm R."/>
            <person name="Olson A."/>
            <person name="Spatafora J."/>
            <person name="Veneault-Fourrey C."/>
            <person name="Henrissat B."/>
            <person name="Grigoriev I."/>
            <person name="Martin F."/>
            <person name="Perotto S."/>
        </authorList>
    </citation>
    <scope>NUCLEOTIDE SEQUENCE [LARGE SCALE GENOMIC DNA]</scope>
    <source>
        <strain evidence="1 2">F</strain>
    </source>
</reference>
<accession>A0A2J6QWY8</accession>